<dbReference type="SMART" id="SM00304">
    <property type="entry name" value="HAMP"/>
    <property type="match status" value="1"/>
</dbReference>
<keyword evidence="6" id="KW-0808">Transferase</keyword>
<dbReference type="Gene3D" id="6.10.340.10">
    <property type="match status" value="1"/>
</dbReference>
<dbReference type="RefSeq" id="WP_192599099.1">
    <property type="nucleotide sequence ID" value="NZ_JADBEL010000013.1"/>
</dbReference>
<dbReference type="InterPro" id="IPR003661">
    <property type="entry name" value="HisK_dim/P_dom"/>
</dbReference>
<evidence type="ECO:0000256" key="5">
    <source>
        <dbReference type="ARBA" id="ARBA00022553"/>
    </source>
</evidence>
<evidence type="ECO:0000259" key="15">
    <source>
        <dbReference type="PROSITE" id="PS50109"/>
    </source>
</evidence>
<dbReference type="SUPFAM" id="SSF158472">
    <property type="entry name" value="HAMP domain-like"/>
    <property type="match status" value="1"/>
</dbReference>
<name>A0A927MLL0_9BACL</name>
<evidence type="ECO:0000256" key="11">
    <source>
        <dbReference type="ARBA" id="ARBA00022989"/>
    </source>
</evidence>
<dbReference type="GO" id="GO:0000155">
    <property type="term" value="F:phosphorelay sensor kinase activity"/>
    <property type="evidence" value="ECO:0007669"/>
    <property type="project" value="InterPro"/>
</dbReference>
<dbReference type="CDD" id="cd00075">
    <property type="entry name" value="HATPase"/>
    <property type="match status" value="1"/>
</dbReference>
<keyword evidence="7 14" id="KW-0812">Transmembrane</keyword>
<evidence type="ECO:0000256" key="6">
    <source>
        <dbReference type="ARBA" id="ARBA00022679"/>
    </source>
</evidence>
<evidence type="ECO:0000313" key="18">
    <source>
        <dbReference type="Proteomes" id="UP000658225"/>
    </source>
</evidence>
<dbReference type="SMART" id="SM00388">
    <property type="entry name" value="HisKA"/>
    <property type="match status" value="1"/>
</dbReference>
<sequence>MGKVERPIRRQIITSFYLILLLSAVATIVTWGIIATIFLLQLNRMNPANYYEKQIPSILKSVEESKGQLLTIESKNELEKEIPLDGIAYQVVDKDGNILFGSTSKRYVKSQKALLNSFNKNLYDKTSIVKFYPTFNDKGEHIGAIGFRYELSLAASNPKLRGLIIVIGLLTLVSPFVYFYVFSYLIGKRFSKQIEQPFNHLMVGARKIQSHDLDFQLVESKTTKELNQLVRAFEDMRIALQDSLLRQWQLEEERKEMVAAIAHDLRTPLTIIHGHVEGLLDGGDKNTERLERYLQTIFTSTQRSIRLIDQLNEVSAIDRSNFTIEPIAINVVEFIQNKTEEYKMLCAKKNISIACTFSIETGLEPELTIDSYRISQVLDNIITNSIRYCPKNGLIEWKTTMSDKRLVFEIIDNGPGFQNKGIGRMFEKFYREDQSRSGHDANLGLGLYIAQMIVKQHNGSITIQNRPEGGAYTEVIIGEVL</sequence>
<dbReference type="InterPro" id="IPR004358">
    <property type="entry name" value="Sig_transdc_His_kin-like_C"/>
</dbReference>
<dbReference type="CDD" id="cd06225">
    <property type="entry name" value="HAMP"/>
    <property type="match status" value="1"/>
</dbReference>
<dbReference type="InterPro" id="IPR003594">
    <property type="entry name" value="HATPase_dom"/>
</dbReference>
<keyword evidence="18" id="KW-1185">Reference proteome</keyword>
<dbReference type="PANTHER" id="PTHR45528:SF8">
    <property type="entry name" value="HISTIDINE KINASE"/>
    <property type="match status" value="1"/>
</dbReference>
<dbReference type="PROSITE" id="PS50109">
    <property type="entry name" value="HIS_KIN"/>
    <property type="match status" value="1"/>
</dbReference>
<dbReference type="Proteomes" id="UP000658225">
    <property type="component" value="Unassembled WGS sequence"/>
</dbReference>
<dbReference type="Pfam" id="PF00672">
    <property type="entry name" value="HAMP"/>
    <property type="match status" value="1"/>
</dbReference>
<keyword evidence="13 14" id="KW-0472">Membrane</keyword>
<organism evidence="17 18">
    <name type="scientific">Sporosarcina limicola</name>
    <dbReference type="NCBI Taxonomy" id="34101"/>
    <lineage>
        <taxon>Bacteria</taxon>
        <taxon>Bacillati</taxon>
        <taxon>Bacillota</taxon>
        <taxon>Bacilli</taxon>
        <taxon>Bacillales</taxon>
        <taxon>Caryophanaceae</taxon>
        <taxon>Sporosarcina</taxon>
    </lineage>
</organism>
<feature type="transmembrane region" description="Helical" evidence="14">
    <location>
        <begin position="163"/>
        <end position="186"/>
    </location>
</feature>
<evidence type="ECO:0000256" key="14">
    <source>
        <dbReference type="SAM" id="Phobius"/>
    </source>
</evidence>
<feature type="transmembrane region" description="Helical" evidence="14">
    <location>
        <begin position="12"/>
        <end position="40"/>
    </location>
</feature>
<dbReference type="CDD" id="cd00082">
    <property type="entry name" value="HisKA"/>
    <property type="match status" value="1"/>
</dbReference>
<evidence type="ECO:0000313" key="17">
    <source>
        <dbReference type="EMBL" id="MBE1555367.1"/>
    </source>
</evidence>
<dbReference type="PRINTS" id="PR00344">
    <property type="entry name" value="BCTRLSENSOR"/>
</dbReference>
<evidence type="ECO:0000256" key="12">
    <source>
        <dbReference type="ARBA" id="ARBA00023012"/>
    </source>
</evidence>
<comment type="catalytic activity">
    <reaction evidence="1">
        <text>ATP + protein L-histidine = ADP + protein N-phospho-L-histidine.</text>
        <dbReference type="EC" id="2.7.13.3"/>
    </reaction>
</comment>
<evidence type="ECO:0000256" key="4">
    <source>
        <dbReference type="ARBA" id="ARBA00022475"/>
    </source>
</evidence>
<keyword evidence="4" id="KW-1003">Cell membrane</keyword>
<dbReference type="EC" id="2.7.13.3" evidence="3"/>
<reference evidence="17" key="1">
    <citation type="submission" date="2020-10" db="EMBL/GenBank/DDBJ databases">
        <title>Genomic Encyclopedia of Type Strains, Phase IV (KMG-IV): sequencing the most valuable type-strain genomes for metagenomic binning, comparative biology and taxonomic classification.</title>
        <authorList>
            <person name="Goeker M."/>
        </authorList>
    </citation>
    <scope>NUCLEOTIDE SEQUENCE</scope>
    <source>
        <strain evidence="17">DSM 13886</strain>
    </source>
</reference>
<dbReference type="Pfam" id="PF02518">
    <property type="entry name" value="HATPase_c"/>
    <property type="match status" value="1"/>
</dbReference>
<evidence type="ECO:0000256" key="2">
    <source>
        <dbReference type="ARBA" id="ARBA00004651"/>
    </source>
</evidence>
<protein>
    <recommendedName>
        <fullName evidence="3">histidine kinase</fullName>
        <ecNumber evidence="3">2.7.13.3</ecNumber>
    </recommendedName>
</protein>
<dbReference type="Pfam" id="PF00512">
    <property type="entry name" value="HisKA"/>
    <property type="match status" value="1"/>
</dbReference>
<dbReference type="InterPro" id="IPR003660">
    <property type="entry name" value="HAMP_dom"/>
</dbReference>
<keyword evidence="9 17" id="KW-0418">Kinase</keyword>
<dbReference type="Gene3D" id="1.10.287.130">
    <property type="match status" value="1"/>
</dbReference>
<accession>A0A927MLL0</accession>
<keyword evidence="12" id="KW-0902">Two-component regulatory system</keyword>
<gene>
    <name evidence="17" type="ORF">H4683_002472</name>
</gene>
<dbReference type="GO" id="GO:0005524">
    <property type="term" value="F:ATP binding"/>
    <property type="evidence" value="ECO:0007669"/>
    <property type="project" value="UniProtKB-KW"/>
</dbReference>
<evidence type="ECO:0000256" key="8">
    <source>
        <dbReference type="ARBA" id="ARBA00022741"/>
    </source>
</evidence>
<comment type="subcellular location">
    <subcellularLocation>
        <location evidence="2">Cell membrane</location>
        <topology evidence="2">Multi-pass membrane protein</topology>
    </subcellularLocation>
</comment>
<dbReference type="PANTHER" id="PTHR45528">
    <property type="entry name" value="SENSOR HISTIDINE KINASE CPXA"/>
    <property type="match status" value="1"/>
</dbReference>
<dbReference type="InterPro" id="IPR036890">
    <property type="entry name" value="HATPase_C_sf"/>
</dbReference>
<dbReference type="InterPro" id="IPR005467">
    <property type="entry name" value="His_kinase_dom"/>
</dbReference>
<dbReference type="EMBL" id="JADBEL010000013">
    <property type="protein sequence ID" value="MBE1555367.1"/>
    <property type="molecule type" value="Genomic_DNA"/>
</dbReference>
<dbReference type="InterPro" id="IPR036097">
    <property type="entry name" value="HisK_dim/P_sf"/>
</dbReference>
<dbReference type="Gene3D" id="3.30.565.10">
    <property type="entry name" value="Histidine kinase-like ATPase, C-terminal domain"/>
    <property type="match status" value="1"/>
</dbReference>
<dbReference type="SUPFAM" id="SSF47384">
    <property type="entry name" value="Homodimeric domain of signal transducing histidine kinase"/>
    <property type="match status" value="1"/>
</dbReference>
<feature type="domain" description="Histidine kinase" evidence="15">
    <location>
        <begin position="260"/>
        <end position="481"/>
    </location>
</feature>
<dbReference type="InterPro" id="IPR050398">
    <property type="entry name" value="HssS/ArlS-like"/>
</dbReference>
<evidence type="ECO:0000256" key="1">
    <source>
        <dbReference type="ARBA" id="ARBA00000085"/>
    </source>
</evidence>
<dbReference type="AlphaFoldDB" id="A0A927MLL0"/>
<keyword evidence="11 14" id="KW-1133">Transmembrane helix</keyword>
<keyword evidence="5" id="KW-0597">Phosphoprotein</keyword>
<evidence type="ECO:0000256" key="7">
    <source>
        <dbReference type="ARBA" id="ARBA00022692"/>
    </source>
</evidence>
<evidence type="ECO:0000256" key="9">
    <source>
        <dbReference type="ARBA" id="ARBA00022777"/>
    </source>
</evidence>
<dbReference type="PROSITE" id="PS50885">
    <property type="entry name" value="HAMP"/>
    <property type="match status" value="1"/>
</dbReference>
<feature type="domain" description="HAMP" evidence="16">
    <location>
        <begin position="192"/>
        <end position="245"/>
    </location>
</feature>
<evidence type="ECO:0000259" key="16">
    <source>
        <dbReference type="PROSITE" id="PS50885"/>
    </source>
</evidence>
<dbReference type="GO" id="GO:0005886">
    <property type="term" value="C:plasma membrane"/>
    <property type="evidence" value="ECO:0007669"/>
    <property type="project" value="UniProtKB-SubCell"/>
</dbReference>
<comment type="caution">
    <text evidence="17">The sequence shown here is derived from an EMBL/GenBank/DDBJ whole genome shotgun (WGS) entry which is preliminary data.</text>
</comment>
<evidence type="ECO:0000256" key="10">
    <source>
        <dbReference type="ARBA" id="ARBA00022840"/>
    </source>
</evidence>
<keyword evidence="10" id="KW-0067">ATP-binding</keyword>
<proteinExistence type="predicted"/>
<dbReference type="SMART" id="SM00387">
    <property type="entry name" value="HATPase_c"/>
    <property type="match status" value="1"/>
</dbReference>
<keyword evidence="8" id="KW-0547">Nucleotide-binding</keyword>
<evidence type="ECO:0000256" key="3">
    <source>
        <dbReference type="ARBA" id="ARBA00012438"/>
    </source>
</evidence>
<dbReference type="SUPFAM" id="SSF55874">
    <property type="entry name" value="ATPase domain of HSP90 chaperone/DNA topoisomerase II/histidine kinase"/>
    <property type="match status" value="1"/>
</dbReference>
<evidence type="ECO:0000256" key="13">
    <source>
        <dbReference type="ARBA" id="ARBA00023136"/>
    </source>
</evidence>